<sequence>MKVSATDGEMNARLASWLGFLRAARKVTLQSLAQAHGTQRSNLSAFITSGGKIRNISADKLRGVLFELGALSDGALKPGLHRWHVTSDMITNMCELLTLNGCERAFVFELGSGYGVYLVAQVASNILIFASLPPEATEAVKAGLRQLAEMVRVITLDRAGDSQIQALWMTQDDSVVQSSLVNLMG</sequence>
<dbReference type="SUPFAM" id="SSF47413">
    <property type="entry name" value="lambda repressor-like DNA-binding domains"/>
    <property type="match status" value="1"/>
</dbReference>
<protein>
    <recommendedName>
        <fullName evidence="3">HTH cro/C1-type domain-containing protein</fullName>
    </recommendedName>
</protein>
<accession>A0ABN7YD95</accession>
<dbReference type="Proteomes" id="UP000701702">
    <property type="component" value="Unassembled WGS sequence"/>
</dbReference>
<keyword evidence="2" id="KW-1185">Reference proteome</keyword>
<evidence type="ECO:0008006" key="3">
    <source>
        <dbReference type="Google" id="ProtNLM"/>
    </source>
</evidence>
<gene>
    <name evidence="1" type="ORF">LMG23994_01767</name>
</gene>
<organism evidence="1 2">
    <name type="scientific">Cupriavidus pinatubonensis</name>
    <dbReference type="NCBI Taxonomy" id="248026"/>
    <lineage>
        <taxon>Bacteria</taxon>
        <taxon>Pseudomonadati</taxon>
        <taxon>Pseudomonadota</taxon>
        <taxon>Betaproteobacteria</taxon>
        <taxon>Burkholderiales</taxon>
        <taxon>Burkholderiaceae</taxon>
        <taxon>Cupriavidus</taxon>
    </lineage>
</organism>
<evidence type="ECO:0000313" key="1">
    <source>
        <dbReference type="EMBL" id="CAG9169995.1"/>
    </source>
</evidence>
<comment type="caution">
    <text evidence="1">The sequence shown here is derived from an EMBL/GenBank/DDBJ whole genome shotgun (WGS) entry which is preliminary data.</text>
</comment>
<name>A0ABN7YD95_9BURK</name>
<dbReference type="RefSeq" id="WP_224001404.1">
    <property type="nucleotide sequence ID" value="NZ_CAJZAF010000007.1"/>
</dbReference>
<dbReference type="EMBL" id="CAJZAF010000007">
    <property type="protein sequence ID" value="CAG9169995.1"/>
    <property type="molecule type" value="Genomic_DNA"/>
</dbReference>
<proteinExistence type="predicted"/>
<dbReference type="InterPro" id="IPR010982">
    <property type="entry name" value="Lambda_DNA-bd_dom_sf"/>
</dbReference>
<evidence type="ECO:0000313" key="2">
    <source>
        <dbReference type="Proteomes" id="UP000701702"/>
    </source>
</evidence>
<reference evidence="1 2" key="1">
    <citation type="submission" date="2021-08" db="EMBL/GenBank/DDBJ databases">
        <authorList>
            <person name="Peeters C."/>
        </authorList>
    </citation>
    <scope>NUCLEOTIDE SEQUENCE [LARGE SCALE GENOMIC DNA]</scope>
    <source>
        <strain evidence="1 2">LMG 23994</strain>
    </source>
</reference>